<evidence type="ECO:0000256" key="3">
    <source>
        <dbReference type="ARBA" id="ARBA00012560"/>
    </source>
</evidence>
<keyword evidence="5" id="KW-0808">Transferase</keyword>
<dbReference type="GO" id="GO:0005975">
    <property type="term" value="P:carbohydrate metabolic process"/>
    <property type="evidence" value="ECO:0007669"/>
    <property type="project" value="InterPro"/>
</dbReference>
<sequence length="138" mass="15379">EYPFDSGLVRLFEGIGPVPIRGWWDNLDHEEKSKLKKTISHGHLSKAAFSSIAQTSFIPMQDILGLGSCAMMNTPATEVGNWGWRIPSSTSFDHLQASRPIIISFYINIAKPLGNHGLTVFNGIKLCLLEYSLKNWTC</sequence>
<accession>A0A816KKK8</accession>
<evidence type="ECO:0000256" key="2">
    <source>
        <dbReference type="ARBA" id="ARBA00005684"/>
    </source>
</evidence>
<keyword evidence="4" id="KW-0328">Glycosyltransferase</keyword>
<evidence type="ECO:0000256" key="4">
    <source>
        <dbReference type="ARBA" id="ARBA00022676"/>
    </source>
</evidence>
<dbReference type="EMBL" id="HG994366">
    <property type="protein sequence ID" value="CAF1921904.1"/>
    <property type="molecule type" value="Genomic_DNA"/>
</dbReference>
<dbReference type="GO" id="GO:0004134">
    <property type="term" value="F:4-alpha-glucanotransferase activity"/>
    <property type="evidence" value="ECO:0007669"/>
    <property type="project" value="UniProtKB-EC"/>
</dbReference>
<dbReference type="AlphaFoldDB" id="A0A816KKK8"/>
<dbReference type="PANTHER" id="PTHR32438:SF5">
    <property type="entry name" value="4-ALPHA-GLUCANOTRANSFERASE DPE1, CHLOROPLASTIC_AMYLOPLASTIC"/>
    <property type="match status" value="1"/>
</dbReference>
<protein>
    <recommendedName>
        <fullName evidence="3">4-alpha-glucanotransferase</fullName>
        <ecNumber evidence="3">2.4.1.25</ecNumber>
    </recommendedName>
    <alternativeName>
        <fullName evidence="7">Amylomaltase</fullName>
    </alternativeName>
    <alternativeName>
        <fullName evidence="8">Disproportionating enzyme</fullName>
    </alternativeName>
</protein>
<evidence type="ECO:0000313" key="9">
    <source>
        <dbReference type="EMBL" id="CAF1921904.1"/>
    </source>
</evidence>
<evidence type="ECO:0000256" key="5">
    <source>
        <dbReference type="ARBA" id="ARBA00022679"/>
    </source>
</evidence>
<dbReference type="PANTHER" id="PTHR32438">
    <property type="entry name" value="4-ALPHA-GLUCANOTRANSFERASE DPE1, CHLOROPLASTIC/AMYLOPLASTIC"/>
    <property type="match status" value="1"/>
</dbReference>
<keyword evidence="6" id="KW-0119">Carbohydrate metabolism</keyword>
<dbReference type="SUPFAM" id="SSF51445">
    <property type="entry name" value="(Trans)glycosidases"/>
    <property type="match status" value="1"/>
</dbReference>
<dbReference type="Gene3D" id="3.20.20.80">
    <property type="entry name" value="Glycosidases"/>
    <property type="match status" value="1"/>
</dbReference>
<feature type="non-terminal residue" evidence="9">
    <location>
        <position position="138"/>
    </location>
</feature>
<evidence type="ECO:0000256" key="1">
    <source>
        <dbReference type="ARBA" id="ARBA00000439"/>
    </source>
</evidence>
<dbReference type="InterPro" id="IPR017853">
    <property type="entry name" value="GH"/>
</dbReference>
<organism evidence="9">
    <name type="scientific">Brassica napus</name>
    <name type="common">Rape</name>
    <dbReference type="NCBI Taxonomy" id="3708"/>
    <lineage>
        <taxon>Eukaryota</taxon>
        <taxon>Viridiplantae</taxon>
        <taxon>Streptophyta</taxon>
        <taxon>Embryophyta</taxon>
        <taxon>Tracheophyta</taxon>
        <taxon>Spermatophyta</taxon>
        <taxon>Magnoliopsida</taxon>
        <taxon>eudicotyledons</taxon>
        <taxon>Gunneridae</taxon>
        <taxon>Pentapetalae</taxon>
        <taxon>rosids</taxon>
        <taxon>malvids</taxon>
        <taxon>Brassicales</taxon>
        <taxon>Brassicaceae</taxon>
        <taxon>Brassiceae</taxon>
        <taxon>Brassica</taxon>
    </lineage>
</organism>
<gene>
    <name evidence="9" type="ORF">DARMORV10_C02P63630.1</name>
</gene>
<comment type="catalytic activity">
    <reaction evidence="1">
        <text>Transfers a segment of a (1-&gt;4)-alpha-D-glucan to a new position in an acceptor, which may be glucose or a (1-&gt;4)-alpha-D-glucan.</text>
        <dbReference type="EC" id="2.4.1.25"/>
    </reaction>
</comment>
<reference evidence="9" key="1">
    <citation type="submission" date="2021-01" db="EMBL/GenBank/DDBJ databases">
        <authorList>
            <consortium name="Genoscope - CEA"/>
            <person name="William W."/>
        </authorList>
    </citation>
    <scope>NUCLEOTIDE SEQUENCE</scope>
</reference>
<dbReference type="Pfam" id="PF02446">
    <property type="entry name" value="Glyco_hydro_77"/>
    <property type="match status" value="1"/>
</dbReference>
<dbReference type="Proteomes" id="UP001295469">
    <property type="component" value="Chromosome C02"/>
</dbReference>
<dbReference type="EC" id="2.4.1.25" evidence="3"/>
<evidence type="ECO:0000256" key="6">
    <source>
        <dbReference type="ARBA" id="ARBA00023277"/>
    </source>
</evidence>
<dbReference type="InterPro" id="IPR003385">
    <property type="entry name" value="Glyco_hydro_77"/>
</dbReference>
<evidence type="ECO:0000256" key="8">
    <source>
        <dbReference type="ARBA" id="ARBA00031501"/>
    </source>
</evidence>
<comment type="similarity">
    <text evidence="2">Belongs to the disproportionating enzyme family.</text>
</comment>
<name>A0A816KKK8_BRANA</name>
<evidence type="ECO:0000256" key="7">
    <source>
        <dbReference type="ARBA" id="ARBA00031423"/>
    </source>
</evidence>
<proteinExistence type="inferred from homology"/>